<dbReference type="OrthoDB" id="10258825at2759"/>
<dbReference type="GO" id="GO:0006364">
    <property type="term" value="P:rRNA processing"/>
    <property type="evidence" value="ECO:0007669"/>
    <property type="project" value="UniProtKB-KW"/>
</dbReference>
<comment type="subcellular location">
    <subcellularLocation>
        <location evidence="1">Nucleus</location>
        <location evidence="1">Nucleolus</location>
    </subcellularLocation>
</comment>
<evidence type="ECO:0000313" key="11">
    <source>
        <dbReference type="Proteomes" id="UP000683360"/>
    </source>
</evidence>
<evidence type="ECO:0000256" key="5">
    <source>
        <dbReference type="ARBA" id="ARBA00022603"/>
    </source>
</evidence>
<dbReference type="Pfam" id="PF03372">
    <property type="entry name" value="Exo_endo_phos"/>
    <property type="match status" value="1"/>
</dbReference>
<sequence>MPAKNTTKQGNGGKLFSGMCTFIKDKCNDMKDDNMSGNETMEALNERFIKESDKLQDTEKTALNVMTLLMPVLDAFSARRDETLMVHDTKINRLQVGVRNIEYANDALDQQSRRDHIRVTGIPEVEGNEVVIDALMALARAMKVVLTGKIEDAYRTGKKTPGKNRQVIVKFENRTDRFKFLASRKELKQTQFKDVYVSEDLTPLRFKLFQLERAEGKCLDTESVLDVSDDKSVIQKEVLENENILQFKNIKILTLNVCGLVSKLKNPDFIEFMSLYDVICLTETKIDQYDDVEVNGFKLLPSVIRQNCTSKSGGICVYVKEYICNYVHVRDPFTCSSHCVLWFTIDDKLLFQKTLFGVVYIPPDGSLYSSVDMFNEIENFINESDLQVCLLGDFNAHCSNCNEYVDIDNNILDFCNVPNIEQSLVNNLHILEECGIPVVRQSQDKHKVDKYGKKLLELCRSLELFFVNGRVGNDRDIGLTTCNNSVIDYAIVSPNLFRSIVDFNVLIFDPILSDIHKPICLHLCTNLTCVVDVDLNNSNVNDNDMDNTNDSNIVITLHGESESIVKPIWARDRAPVFTENLDDTSIDELLNKLEDIDPQNTDNVTVSIMLFINEQLYTQTGSEAVQLFKGDTEAFNCYHEGFQNQVNKWPTNPVDLIIKQIKAGASTVVIGDFGCGDAKIARNVPNKVHSFDLVALNEHVTVCNIEKIPLKGSSLDIAVFCLSLMGTNLVDYLTEANRVLKKGGVLMIAEVTSRIQKTGKFIRNIEKMGFQFSSKVMSARHLK</sequence>
<dbReference type="GO" id="GO:0000183">
    <property type="term" value="P:rDNA heterochromatin formation"/>
    <property type="evidence" value="ECO:0007669"/>
    <property type="project" value="TreeGrafter"/>
</dbReference>
<evidence type="ECO:0000256" key="3">
    <source>
        <dbReference type="ARBA" id="ARBA00020203"/>
    </source>
</evidence>
<dbReference type="InterPro" id="IPR029063">
    <property type="entry name" value="SAM-dependent_MTases_sf"/>
</dbReference>
<dbReference type="Gene3D" id="3.60.10.10">
    <property type="entry name" value="Endonuclease/exonuclease/phosphatase"/>
    <property type="match status" value="1"/>
</dbReference>
<dbReference type="SUPFAM" id="SSF56219">
    <property type="entry name" value="DNase I-like"/>
    <property type="match status" value="1"/>
</dbReference>
<name>A0A8S3UGH8_MYTED</name>
<dbReference type="GO" id="GO:0032259">
    <property type="term" value="P:methylation"/>
    <property type="evidence" value="ECO:0007669"/>
    <property type="project" value="UniProtKB-KW"/>
</dbReference>
<dbReference type="InterPro" id="IPR023576">
    <property type="entry name" value="UbiE/COQ5_MeTrFase_CS"/>
</dbReference>
<keyword evidence="7" id="KW-0949">S-adenosyl-L-methionine</keyword>
<gene>
    <name evidence="10" type="ORF">MEDL_52622</name>
</gene>
<dbReference type="SUPFAM" id="SSF53335">
    <property type="entry name" value="S-adenosyl-L-methionine-dependent methyltransferases"/>
    <property type="match status" value="1"/>
</dbReference>
<dbReference type="Gene3D" id="1.10.10.2150">
    <property type="entry name" value="Ribosomal RNA-processing protein 8, N-terminal domain"/>
    <property type="match status" value="1"/>
</dbReference>
<dbReference type="InterPro" id="IPR005135">
    <property type="entry name" value="Endo/exonuclease/phosphatase"/>
</dbReference>
<keyword evidence="5 10" id="KW-0489">Methyltransferase</keyword>
<keyword evidence="4" id="KW-0698">rRNA processing</keyword>
<dbReference type="GO" id="GO:0005677">
    <property type="term" value="C:chromatin silencing complex"/>
    <property type="evidence" value="ECO:0007669"/>
    <property type="project" value="TreeGrafter"/>
</dbReference>
<dbReference type="GO" id="GO:0008168">
    <property type="term" value="F:methyltransferase activity"/>
    <property type="evidence" value="ECO:0007669"/>
    <property type="project" value="UniProtKB-KW"/>
</dbReference>
<dbReference type="PANTHER" id="PTHR12787:SF0">
    <property type="entry name" value="RIBOSOMAL RNA-PROCESSING PROTEIN 8"/>
    <property type="match status" value="1"/>
</dbReference>
<protein>
    <recommendedName>
        <fullName evidence="3">Ribosomal RNA-processing protein 8</fullName>
    </recommendedName>
</protein>
<dbReference type="GO" id="GO:0033553">
    <property type="term" value="C:rDNA heterochromatin"/>
    <property type="evidence" value="ECO:0007669"/>
    <property type="project" value="TreeGrafter"/>
</dbReference>
<dbReference type="Gene3D" id="3.40.50.150">
    <property type="entry name" value="Vaccinia Virus protein VP39"/>
    <property type="match status" value="1"/>
</dbReference>
<dbReference type="GO" id="GO:0046015">
    <property type="term" value="P:regulation of transcription by glucose"/>
    <property type="evidence" value="ECO:0007669"/>
    <property type="project" value="TreeGrafter"/>
</dbReference>
<keyword evidence="11" id="KW-1185">Reference proteome</keyword>
<evidence type="ECO:0000256" key="2">
    <source>
        <dbReference type="ARBA" id="ARBA00006301"/>
    </source>
</evidence>
<comment type="caution">
    <text evidence="10">The sequence shown here is derived from an EMBL/GenBank/DDBJ whole genome shotgun (WGS) entry which is preliminary data.</text>
</comment>
<evidence type="ECO:0000256" key="7">
    <source>
        <dbReference type="ARBA" id="ARBA00022691"/>
    </source>
</evidence>
<dbReference type="GO" id="GO:0005730">
    <property type="term" value="C:nucleolus"/>
    <property type="evidence" value="ECO:0007669"/>
    <property type="project" value="UniProtKB-SubCell"/>
</dbReference>
<keyword evidence="6 10" id="KW-0808">Transferase</keyword>
<dbReference type="InterPro" id="IPR007823">
    <property type="entry name" value="RRP8"/>
</dbReference>
<evidence type="ECO:0000256" key="8">
    <source>
        <dbReference type="ARBA" id="ARBA00023242"/>
    </source>
</evidence>
<evidence type="ECO:0000256" key="1">
    <source>
        <dbReference type="ARBA" id="ARBA00004604"/>
    </source>
</evidence>
<feature type="domain" description="Endonuclease/exonuclease/phosphatase" evidence="9">
    <location>
        <begin position="253"/>
        <end position="399"/>
    </location>
</feature>
<dbReference type="Pfam" id="PF05148">
    <property type="entry name" value="Methyltransf_8"/>
    <property type="match status" value="1"/>
</dbReference>
<dbReference type="Proteomes" id="UP000683360">
    <property type="component" value="Unassembled WGS sequence"/>
</dbReference>
<dbReference type="PANTHER" id="PTHR12787">
    <property type="entry name" value="RIBOSOMAL RNA-PROCESSING PROTEIN 8"/>
    <property type="match status" value="1"/>
</dbReference>
<keyword evidence="8" id="KW-0539">Nucleus</keyword>
<dbReference type="Gene3D" id="3.30.70.1820">
    <property type="entry name" value="L1 transposable element, RRM domain"/>
    <property type="match status" value="1"/>
</dbReference>
<proteinExistence type="inferred from homology"/>
<evidence type="ECO:0000313" key="10">
    <source>
        <dbReference type="EMBL" id="CAG2240309.1"/>
    </source>
</evidence>
<evidence type="ECO:0000256" key="6">
    <source>
        <dbReference type="ARBA" id="ARBA00022679"/>
    </source>
</evidence>
<dbReference type="GO" id="GO:0042149">
    <property type="term" value="P:cellular response to glucose starvation"/>
    <property type="evidence" value="ECO:0007669"/>
    <property type="project" value="TreeGrafter"/>
</dbReference>
<organism evidence="10 11">
    <name type="scientific">Mytilus edulis</name>
    <name type="common">Blue mussel</name>
    <dbReference type="NCBI Taxonomy" id="6550"/>
    <lineage>
        <taxon>Eukaryota</taxon>
        <taxon>Metazoa</taxon>
        <taxon>Spiralia</taxon>
        <taxon>Lophotrochozoa</taxon>
        <taxon>Mollusca</taxon>
        <taxon>Bivalvia</taxon>
        <taxon>Autobranchia</taxon>
        <taxon>Pteriomorphia</taxon>
        <taxon>Mytilida</taxon>
        <taxon>Mytiloidea</taxon>
        <taxon>Mytilidae</taxon>
        <taxon>Mytilinae</taxon>
        <taxon>Mytilus</taxon>
    </lineage>
</organism>
<dbReference type="InterPro" id="IPR042036">
    <property type="entry name" value="RRP8_N"/>
</dbReference>
<reference evidence="10" key="1">
    <citation type="submission" date="2021-03" db="EMBL/GenBank/DDBJ databases">
        <authorList>
            <person name="Bekaert M."/>
        </authorList>
    </citation>
    <scope>NUCLEOTIDE SEQUENCE</scope>
</reference>
<dbReference type="EMBL" id="CAJPWZ010002555">
    <property type="protein sequence ID" value="CAG2240309.1"/>
    <property type="molecule type" value="Genomic_DNA"/>
</dbReference>
<dbReference type="PROSITE" id="PS01184">
    <property type="entry name" value="UBIE_2"/>
    <property type="match status" value="1"/>
</dbReference>
<evidence type="ECO:0000259" key="9">
    <source>
        <dbReference type="Pfam" id="PF03372"/>
    </source>
</evidence>
<dbReference type="AlphaFoldDB" id="A0A8S3UGH8"/>
<evidence type="ECO:0000256" key="4">
    <source>
        <dbReference type="ARBA" id="ARBA00022552"/>
    </source>
</evidence>
<accession>A0A8S3UGH8</accession>
<dbReference type="InterPro" id="IPR036691">
    <property type="entry name" value="Endo/exonu/phosph_ase_sf"/>
</dbReference>
<comment type="similarity">
    <text evidence="2">Belongs to the methyltransferase superfamily. RRP8 family.</text>
</comment>